<accession>A0A5S6QF21</accession>
<organism evidence="1 2">
    <name type="scientific">Trichuris muris</name>
    <name type="common">Mouse whipworm</name>
    <dbReference type="NCBI Taxonomy" id="70415"/>
    <lineage>
        <taxon>Eukaryota</taxon>
        <taxon>Metazoa</taxon>
        <taxon>Ecdysozoa</taxon>
        <taxon>Nematoda</taxon>
        <taxon>Enoplea</taxon>
        <taxon>Dorylaimia</taxon>
        <taxon>Trichinellida</taxon>
        <taxon>Trichuridae</taxon>
        <taxon>Trichuris</taxon>
    </lineage>
</organism>
<keyword evidence="1" id="KW-1185">Reference proteome</keyword>
<protein>
    <submittedName>
        <fullName evidence="2">RNase H type-1 domain-containing protein</fullName>
    </submittedName>
</protein>
<evidence type="ECO:0000313" key="2">
    <source>
        <dbReference type="WBParaSite" id="TMUE_1000005976.1"/>
    </source>
</evidence>
<dbReference type="Proteomes" id="UP000046395">
    <property type="component" value="Unassembled WGS sequence"/>
</dbReference>
<reference evidence="2" key="1">
    <citation type="submission" date="2019-12" db="UniProtKB">
        <authorList>
            <consortium name="WormBaseParasite"/>
        </authorList>
    </citation>
    <scope>IDENTIFICATION</scope>
</reference>
<sequence>MVRQLEHDPVQGRWDISGTEARISVDASALALGVALEVNGVIVEDGTWLRPDEVRHINMAELDAVIKGLAFDHRGYLALTRKMKAVELMTDSATVHRWTEDGLSGKARPKMRAANEMLIGQRVETVLAGTDSGIRASIVRYTGAVGVQ</sequence>
<dbReference type="WBParaSite" id="TMUE_1000005976.1">
    <property type="protein sequence ID" value="TMUE_1000005976.1"/>
    <property type="gene ID" value="WBGene00294537"/>
</dbReference>
<dbReference type="AlphaFoldDB" id="A0A5S6QF21"/>
<name>A0A5S6QF21_TRIMR</name>
<evidence type="ECO:0000313" key="1">
    <source>
        <dbReference type="Proteomes" id="UP000046395"/>
    </source>
</evidence>
<proteinExistence type="predicted"/>
<dbReference type="STRING" id="70415.A0A5S6QF21"/>